<dbReference type="SUPFAM" id="SSF161098">
    <property type="entry name" value="MetI-like"/>
    <property type="match status" value="1"/>
</dbReference>
<dbReference type="Proteomes" id="UP000182284">
    <property type="component" value="Unassembled WGS sequence"/>
</dbReference>
<evidence type="ECO:0000256" key="5">
    <source>
        <dbReference type="ARBA" id="ARBA00022692"/>
    </source>
</evidence>
<sequence length="302" mass="32721">MMTTGEKLRRFFRTDQGVGLLLVSPTALYALLLLAVPLIAIVVISFLTQTGVRDFAPGLSLVNYKEALSDPLYRELMLRSLMVSGSVTVVTVLLAFPIAYFVSFGVKPEQKSLWIFLITIPFWTSYLIRVFLWKVILGYNGVLNSGLKLVGIIDEPLTFILYNVNAVIITLAHAYAPFAILPIFVALEKIDRSYLEASRDLGESRTMTFLRVTLPLAAPGVVAAVLIVFIPTIGDYVTPKLVGGPGGTMIANMIQTQFLRLNNAPLGATLAVLAMLIVAVIAIVFLIVGYRAAGGGKKGGRG</sequence>
<evidence type="ECO:0000256" key="1">
    <source>
        <dbReference type="ARBA" id="ARBA00004651"/>
    </source>
</evidence>
<dbReference type="CDD" id="cd06261">
    <property type="entry name" value="TM_PBP2"/>
    <property type="match status" value="1"/>
</dbReference>
<evidence type="ECO:0000259" key="9">
    <source>
        <dbReference type="PROSITE" id="PS50928"/>
    </source>
</evidence>
<dbReference type="PANTHER" id="PTHR42929">
    <property type="entry name" value="INNER MEMBRANE ABC TRANSPORTER PERMEASE PROTEIN YDCU-RELATED-RELATED"/>
    <property type="match status" value="1"/>
</dbReference>
<proteinExistence type="inferred from homology"/>
<evidence type="ECO:0000256" key="8">
    <source>
        <dbReference type="RuleBase" id="RU363032"/>
    </source>
</evidence>
<feature type="transmembrane region" description="Helical" evidence="8">
    <location>
        <begin position="20"/>
        <end position="47"/>
    </location>
</feature>
<keyword evidence="5 8" id="KW-0812">Transmembrane</keyword>
<dbReference type="InterPro" id="IPR000515">
    <property type="entry name" value="MetI-like"/>
</dbReference>
<feature type="transmembrane region" description="Helical" evidence="8">
    <location>
        <begin position="159"/>
        <end position="187"/>
    </location>
</feature>
<dbReference type="PROSITE" id="PS50928">
    <property type="entry name" value="ABC_TM1"/>
    <property type="match status" value="1"/>
</dbReference>
<comment type="similarity">
    <text evidence="2">Belongs to the binding-protein-dependent transport system permease family. CysTW subfamily.</text>
</comment>
<keyword evidence="3 8" id="KW-0813">Transport</keyword>
<feature type="domain" description="ABC transmembrane type-1" evidence="9">
    <location>
        <begin position="77"/>
        <end position="287"/>
    </location>
</feature>
<dbReference type="Gene3D" id="1.10.3720.10">
    <property type="entry name" value="MetI-like"/>
    <property type="match status" value="1"/>
</dbReference>
<dbReference type="GO" id="GO:0005886">
    <property type="term" value="C:plasma membrane"/>
    <property type="evidence" value="ECO:0007669"/>
    <property type="project" value="UniProtKB-SubCell"/>
</dbReference>
<evidence type="ECO:0000256" key="3">
    <source>
        <dbReference type="ARBA" id="ARBA00022448"/>
    </source>
</evidence>
<dbReference type="PANTHER" id="PTHR42929:SF1">
    <property type="entry name" value="INNER MEMBRANE ABC TRANSPORTER PERMEASE PROTEIN YDCU-RELATED"/>
    <property type="match status" value="1"/>
</dbReference>
<name>A0A1G7FXC0_9RHOB</name>
<evidence type="ECO:0000256" key="7">
    <source>
        <dbReference type="ARBA" id="ARBA00023136"/>
    </source>
</evidence>
<comment type="subcellular location">
    <subcellularLocation>
        <location evidence="1 8">Cell membrane</location>
        <topology evidence="1 8">Multi-pass membrane protein</topology>
    </subcellularLocation>
</comment>
<organism evidence="10 11">
    <name type="scientific">Celeribacter baekdonensis</name>
    <dbReference type="NCBI Taxonomy" id="875171"/>
    <lineage>
        <taxon>Bacteria</taxon>
        <taxon>Pseudomonadati</taxon>
        <taxon>Pseudomonadota</taxon>
        <taxon>Alphaproteobacteria</taxon>
        <taxon>Rhodobacterales</taxon>
        <taxon>Roseobacteraceae</taxon>
        <taxon>Celeribacter</taxon>
    </lineage>
</organism>
<evidence type="ECO:0000256" key="4">
    <source>
        <dbReference type="ARBA" id="ARBA00022475"/>
    </source>
</evidence>
<keyword evidence="6 8" id="KW-1133">Transmembrane helix</keyword>
<gene>
    <name evidence="10" type="ORF">SAMN04488117_101283</name>
</gene>
<dbReference type="EMBL" id="FNBL01000001">
    <property type="protein sequence ID" value="SDE80452.1"/>
    <property type="molecule type" value="Genomic_DNA"/>
</dbReference>
<feature type="transmembrane region" description="Helical" evidence="8">
    <location>
        <begin position="266"/>
        <end position="288"/>
    </location>
</feature>
<dbReference type="AlphaFoldDB" id="A0A1G7FXC0"/>
<dbReference type="Pfam" id="PF00528">
    <property type="entry name" value="BPD_transp_1"/>
    <property type="match status" value="1"/>
</dbReference>
<evidence type="ECO:0000256" key="2">
    <source>
        <dbReference type="ARBA" id="ARBA00007069"/>
    </source>
</evidence>
<accession>A0A1G7FXC0</accession>
<evidence type="ECO:0000313" key="10">
    <source>
        <dbReference type="EMBL" id="SDE80452.1"/>
    </source>
</evidence>
<dbReference type="GO" id="GO:0055085">
    <property type="term" value="P:transmembrane transport"/>
    <property type="evidence" value="ECO:0007669"/>
    <property type="project" value="InterPro"/>
</dbReference>
<reference evidence="10 11" key="1">
    <citation type="submission" date="2016-10" db="EMBL/GenBank/DDBJ databases">
        <authorList>
            <person name="de Groot N.N."/>
        </authorList>
    </citation>
    <scope>NUCLEOTIDE SEQUENCE [LARGE SCALE GENOMIC DNA]</scope>
    <source>
        <strain evidence="10 11">DSM 27375</strain>
    </source>
</reference>
<evidence type="ECO:0000313" key="11">
    <source>
        <dbReference type="Proteomes" id="UP000182284"/>
    </source>
</evidence>
<keyword evidence="7 8" id="KW-0472">Membrane</keyword>
<protein>
    <submittedName>
        <fullName evidence="10">Spermidine/putrescine transport system permease protein</fullName>
    </submittedName>
</protein>
<keyword evidence="4" id="KW-1003">Cell membrane</keyword>
<evidence type="ECO:0000256" key="6">
    <source>
        <dbReference type="ARBA" id="ARBA00022989"/>
    </source>
</evidence>
<feature type="transmembrane region" description="Helical" evidence="8">
    <location>
        <begin position="114"/>
        <end position="139"/>
    </location>
</feature>
<feature type="transmembrane region" description="Helical" evidence="8">
    <location>
        <begin position="208"/>
        <end position="230"/>
    </location>
</feature>
<dbReference type="InterPro" id="IPR035906">
    <property type="entry name" value="MetI-like_sf"/>
</dbReference>
<feature type="transmembrane region" description="Helical" evidence="8">
    <location>
        <begin position="81"/>
        <end position="102"/>
    </location>
</feature>